<dbReference type="AlphaFoldDB" id="A0A0F6MRR4"/>
<dbReference type="PATRIC" id="fig|999434.4.peg.737"/>
<dbReference type="Proteomes" id="UP000011701">
    <property type="component" value="Chromosome"/>
</dbReference>
<proteinExistence type="predicted"/>
<dbReference type="HOGENOM" id="CLU_125389_0_0_12"/>
<accession>A0A0F6MRR4</accession>
<dbReference type="RefSeq" id="WP_002691110.1">
    <property type="nucleotide sequence ID" value="NZ_CM001797.1"/>
</dbReference>
<sequence>MINVFIDEITPCLSDAKTGELVQTEVIQITRKSFLKKYNKKNGWYTDWDKLIDDNEVYALVVEGSVDIQGLVSIVKDEDAKACYISWMCASPENNHQITEELRYKGVGGHLFAIAAKKSIDFGFDGMMYGFAANKILLDHYVKKFNAEFVGILHPFQFAIDEENAKNIMEVYTYDWTDEKL</sequence>
<name>A0A0F6MRR4_TREDN</name>
<dbReference type="EMBL" id="AGDY01000004">
    <property type="protein sequence ID" value="EMB23571.1"/>
    <property type="molecule type" value="Genomic_DNA"/>
</dbReference>
<gene>
    <name evidence="1" type="ORF">HMPREF9723_00709</name>
</gene>
<comment type="caution">
    <text evidence="1">The sequence shown here is derived from an EMBL/GenBank/DDBJ whole genome shotgun (WGS) entry which is preliminary data.</text>
</comment>
<evidence type="ECO:0008006" key="2">
    <source>
        <dbReference type="Google" id="ProtNLM"/>
    </source>
</evidence>
<reference evidence="1" key="1">
    <citation type="submission" date="2012-01" db="EMBL/GenBank/DDBJ databases">
        <title>The Genome Sequence of Treponema denticola OTK.</title>
        <authorList>
            <consortium name="The Broad Institute Genome Sequencing Platform"/>
            <person name="Earl A."/>
            <person name="Ward D."/>
            <person name="Feldgarden M."/>
            <person name="Gevers D."/>
            <person name="Blanton J.M."/>
            <person name="Fenno C.J."/>
            <person name="Baranova O.V."/>
            <person name="Mathney J."/>
            <person name="Dewhirst F.E."/>
            <person name="Izard J."/>
            <person name="Young S.K."/>
            <person name="Zeng Q."/>
            <person name="Gargeya S."/>
            <person name="Fitzgerald M."/>
            <person name="Haas B."/>
            <person name="Abouelleil A."/>
            <person name="Alvarado L."/>
            <person name="Arachchi H.M."/>
            <person name="Berlin A."/>
            <person name="Chapman S.B."/>
            <person name="Gearin G."/>
            <person name="Goldberg J."/>
            <person name="Griggs A."/>
            <person name="Gujja S."/>
            <person name="Hansen M."/>
            <person name="Heiman D."/>
            <person name="Howarth C."/>
            <person name="Larimer J."/>
            <person name="Lui A."/>
            <person name="MacDonald P.J.P."/>
            <person name="McCowen C."/>
            <person name="Montmayeur A."/>
            <person name="Murphy C."/>
            <person name="Neiman D."/>
            <person name="Pearson M."/>
            <person name="Priest M."/>
            <person name="Roberts A."/>
            <person name="Saif S."/>
            <person name="Shea T."/>
            <person name="Sisk P."/>
            <person name="Stolte C."/>
            <person name="Sykes S."/>
            <person name="Wortman J."/>
            <person name="Nusbaum C."/>
            <person name="Birren B."/>
        </authorList>
    </citation>
    <scope>NUCLEOTIDE SEQUENCE [LARGE SCALE GENOMIC DNA]</scope>
    <source>
        <strain evidence="1">OTK</strain>
    </source>
</reference>
<protein>
    <recommendedName>
        <fullName evidence="2">N-acetyltransferase domain-containing protein</fullName>
    </recommendedName>
</protein>
<evidence type="ECO:0000313" key="1">
    <source>
        <dbReference type="EMBL" id="EMB23571.1"/>
    </source>
</evidence>
<organism evidence="1">
    <name type="scientific">Treponema denticola OTK</name>
    <dbReference type="NCBI Taxonomy" id="999434"/>
    <lineage>
        <taxon>Bacteria</taxon>
        <taxon>Pseudomonadati</taxon>
        <taxon>Spirochaetota</taxon>
        <taxon>Spirochaetia</taxon>
        <taxon>Spirochaetales</taxon>
        <taxon>Treponemataceae</taxon>
        <taxon>Treponema</taxon>
    </lineage>
</organism>